<organism evidence="2">
    <name type="scientific">marine metagenome</name>
    <dbReference type="NCBI Taxonomy" id="408172"/>
    <lineage>
        <taxon>unclassified sequences</taxon>
        <taxon>metagenomes</taxon>
        <taxon>ecological metagenomes</taxon>
    </lineage>
</organism>
<dbReference type="PANTHER" id="PTHR10472">
    <property type="entry name" value="D-TYROSYL-TRNA TYR DEACYLASE"/>
    <property type="match status" value="1"/>
</dbReference>
<dbReference type="FunFam" id="3.50.80.10:FF:000001">
    <property type="entry name" value="D-aminoacyl-tRNA deacylase"/>
    <property type="match status" value="1"/>
</dbReference>
<feature type="non-terminal residue" evidence="2">
    <location>
        <position position="132"/>
    </location>
</feature>
<dbReference type="NCBIfam" id="TIGR00256">
    <property type="entry name" value="D-aminoacyl-tRNA deacylase"/>
    <property type="match status" value="1"/>
</dbReference>
<dbReference type="InterPro" id="IPR023509">
    <property type="entry name" value="DTD-like_sf"/>
</dbReference>
<reference evidence="2" key="1">
    <citation type="submission" date="2018-05" db="EMBL/GenBank/DDBJ databases">
        <authorList>
            <person name="Lanie J.A."/>
            <person name="Ng W.-L."/>
            <person name="Kazmierczak K.M."/>
            <person name="Andrzejewski T.M."/>
            <person name="Davidsen T.M."/>
            <person name="Wayne K.J."/>
            <person name="Tettelin H."/>
            <person name="Glass J.I."/>
            <person name="Rusch D."/>
            <person name="Podicherti R."/>
            <person name="Tsui H.-C.T."/>
            <person name="Winkler M.E."/>
        </authorList>
    </citation>
    <scope>NUCLEOTIDE SEQUENCE</scope>
</reference>
<feature type="non-terminal residue" evidence="2">
    <location>
        <position position="1"/>
    </location>
</feature>
<dbReference type="SUPFAM" id="SSF69500">
    <property type="entry name" value="DTD-like"/>
    <property type="match status" value="1"/>
</dbReference>
<dbReference type="EMBL" id="UINC01198581">
    <property type="protein sequence ID" value="SVE16600.1"/>
    <property type="molecule type" value="Genomic_DNA"/>
</dbReference>
<dbReference type="GO" id="GO:0005737">
    <property type="term" value="C:cytoplasm"/>
    <property type="evidence" value="ECO:0007669"/>
    <property type="project" value="InterPro"/>
</dbReference>
<dbReference type="InterPro" id="IPR003732">
    <property type="entry name" value="Daa-tRNA_deacyls_DTD"/>
</dbReference>
<dbReference type="PANTHER" id="PTHR10472:SF5">
    <property type="entry name" value="D-AMINOACYL-TRNA DEACYLASE 1"/>
    <property type="match status" value="1"/>
</dbReference>
<proteinExistence type="inferred from homology"/>
<dbReference type="Pfam" id="PF02580">
    <property type="entry name" value="Tyr_Deacylase"/>
    <property type="match status" value="1"/>
</dbReference>
<dbReference type="Gene3D" id="3.50.80.10">
    <property type="entry name" value="D-tyrosyl-tRNA(Tyr) deacylase"/>
    <property type="match status" value="1"/>
</dbReference>
<name>A0A383B9Y5_9ZZZZ</name>
<comment type="similarity">
    <text evidence="1">Belongs to the DTD family.</text>
</comment>
<sequence length="132" mass="14470">VKAVIQRVFSASVTVNGKEVGSIDRGLLVFLGVAKEDVSTDLDYLVKKTIGLRIFNDENANMNLAIKDVGGEALVVSQFTLCADTKKGRRPSFINAAPPEIAESIYQQYCEKLREENISVQMGQFGALMEVK</sequence>
<dbReference type="AlphaFoldDB" id="A0A383B9Y5"/>
<accession>A0A383B9Y5</accession>
<dbReference type="GO" id="GO:0051500">
    <property type="term" value="F:D-tyrosyl-tRNA(Tyr) deacylase activity"/>
    <property type="evidence" value="ECO:0007669"/>
    <property type="project" value="TreeGrafter"/>
</dbReference>
<evidence type="ECO:0000256" key="1">
    <source>
        <dbReference type="ARBA" id="ARBA00009673"/>
    </source>
</evidence>
<gene>
    <name evidence="2" type="ORF">METZ01_LOCUS469454</name>
</gene>
<evidence type="ECO:0000313" key="2">
    <source>
        <dbReference type="EMBL" id="SVE16600.1"/>
    </source>
</evidence>
<evidence type="ECO:0008006" key="3">
    <source>
        <dbReference type="Google" id="ProtNLM"/>
    </source>
</evidence>
<protein>
    <recommendedName>
        <fullName evidence="3">D-aminoacyl-tRNA deacylase</fullName>
    </recommendedName>
</protein>